<sequence length="406" mass="44058">MAKGPAEPVPGIPLTEPDEGVPEPLTTVEEFADCAAALLRGTGPIALDTERASGFTYSSRAYLIQIKRTGSGLFLLDPIHEPEGLAPVIGALRGVEWVLHAADQDLPCLRDDGFVCDELFDTELAGRLLGAPRVNLAAMTSEYTGYALAKGHGAADWSTRPLPHDWLNYAALDVEVLVDLRDEAYERLEDAGKLEWALEEFEYERTRPDPPPKQDPWRRLSGLSTLRNRRQLARARELWLARDEMAEQRNVAPGRTLPDAAIVNAAAKNPTSEAELTALPVFGGPRMRRSAKRWMSAIDRANALSDAKLPPLHGPRNGMPANNRWAKSNPEAAERLAKVRAALAGISDEVAVPVENLLPTDAVRQLCWEGTAAGVTQVDDALAASGARDWQRRLTVPAVAAALATA</sequence>
<dbReference type="PANTHER" id="PTHR47649">
    <property type="entry name" value="RIBONUCLEASE D"/>
    <property type="match status" value="1"/>
</dbReference>
<accession>A0A137Z763</accession>
<dbReference type="InterPro" id="IPR051086">
    <property type="entry name" value="RNase_D-like"/>
</dbReference>
<evidence type="ECO:0000259" key="2">
    <source>
        <dbReference type="PROSITE" id="PS50967"/>
    </source>
</evidence>
<protein>
    <submittedName>
        <fullName evidence="3">3'-5' exonuclease</fullName>
    </submittedName>
</protein>
<keyword evidence="3" id="KW-0269">Exonuclease</keyword>
<reference evidence="3 4" key="1">
    <citation type="submission" date="2016-02" db="EMBL/GenBank/DDBJ databases">
        <authorList>
            <person name="Teng J.L."/>
            <person name="Tang Y."/>
            <person name="Huang Y."/>
            <person name="Guo F."/>
            <person name="Wei W."/>
            <person name="Chen J.H."/>
            <person name="Wong S.Y."/>
            <person name="Lau S.K."/>
            <person name="Woo P.C."/>
        </authorList>
    </citation>
    <scope>NUCLEOTIDE SEQUENCE [LARGE SCALE GENOMIC DNA]</scope>
    <source>
        <strain evidence="3 4">JCM 13375</strain>
    </source>
</reference>
<dbReference type="InterPro" id="IPR002562">
    <property type="entry name" value="3'-5'_exonuclease_dom"/>
</dbReference>
<dbReference type="Gene3D" id="1.10.150.80">
    <property type="entry name" value="HRDC domain"/>
    <property type="match status" value="2"/>
</dbReference>
<evidence type="ECO:0000256" key="1">
    <source>
        <dbReference type="SAM" id="MobiDB-lite"/>
    </source>
</evidence>
<dbReference type="EMBL" id="LSRE01000034">
    <property type="protein sequence ID" value="KXO94022.1"/>
    <property type="molecule type" value="Genomic_DNA"/>
</dbReference>
<dbReference type="SMART" id="SM00341">
    <property type="entry name" value="HRDC"/>
    <property type="match status" value="1"/>
</dbReference>
<dbReference type="CDD" id="cd06142">
    <property type="entry name" value="RNaseD_exo"/>
    <property type="match status" value="1"/>
</dbReference>
<keyword evidence="3" id="KW-0378">Hydrolase</keyword>
<feature type="region of interest" description="Disordered" evidence="1">
    <location>
        <begin position="1"/>
        <end position="23"/>
    </location>
</feature>
<dbReference type="InterPro" id="IPR012337">
    <property type="entry name" value="RNaseH-like_sf"/>
</dbReference>
<dbReference type="InterPro" id="IPR036397">
    <property type="entry name" value="RNaseH_sf"/>
</dbReference>
<dbReference type="Pfam" id="PF18305">
    <property type="entry name" value="DNA_pol_A_exoN"/>
    <property type="match status" value="1"/>
</dbReference>
<evidence type="ECO:0000313" key="3">
    <source>
        <dbReference type="EMBL" id="KXO94022.1"/>
    </source>
</evidence>
<dbReference type="GO" id="GO:0004527">
    <property type="term" value="F:exonuclease activity"/>
    <property type="evidence" value="ECO:0007669"/>
    <property type="project" value="UniProtKB-KW"/>
</dbReference>
<dbReference type="RefSeq" id="WP_068746472.1">
    <property type="nucleotide sequence ID" value="NZ_LSRE01000034.1"/>
</dbReference>
<feature type="domain" description="HRDC" evidence="2">
    <location>
        <begin position="228"/>
        <end position="308"/>
    </location>
</feature>
<dbReference type="PROSITE" id="PS50967">
    <property type="entry name" value="HRDC"/>
    <property type="match status" value="1"/>
</dbReference>
<organism evidence="3 4">
    <name type="scientific">Tsukamurella pseudospumae</name>
    <dbReference type="NCBI Taxonomy" id="239498"/>
    <lineage>
        <taxon>Bacteria</taxon>
        <taxon>Bacillati</taxon>
        <taxon>Actinomycetota</taxon>
        <taxon>Actinomycetes</taxon>
        <taxon>Mycobacteriales</taxon>
        <taxon>Tsukamurellaceae</taxon>
        <taxon>Tsukamurella</taxon>
    </lineage>
</organism>
<dbReference type="Proteomes" id="UP000070409">
    <property type="component" value="Unassembled WGS sequence"/>
</dbReference>
<dbReference type="InterPro" id="IPR041605">
    <property type="entry name" value="Exo_C"/>
</dbReference>
<proteinExistence type="predicted"/>
<dbReference type="InterPro" id="IPR044876">
    <property type="entry name" value="HRDC_dom_sf"/>
</dbReference>
<dbReference type="InterPro" id="IPR002121">
    <property type="entry name" value="HRDC_dom"/>
</dbReference>
<dbReference type="Pfam" id="PF00570">
    <property type="entry name" value="HRDC"/>
    <property type="match status" value="1"/>
</dbReference>
<comment type="caution">
    <text evidence="3">The sequence shown here is derived from an EMBL/GenBank/DDBJ whole genome shotgun (WGS) entry which is preliminary data.</text>
</comment>
<dbReference type="InterPro" id="IPR010997">
    <property type="entry name" value="HRDC-like_sf"/>
</dbReference>
<dbReference type="SMART" id="SM00474">
    <property type="entry name" value="35EXOc"/>
    <property type="match status" value="1"/>
</dbReference>
<name>A0A137Z763_9ACTN</name>
<keyword evidence="3" id="KW-0540">Nuclease</keyword>
<dbReference type="Pfam" id="PF01612">
    <property type="entry name" value="DNA_pol_A_exo1"/>
    <property type="match status" value="1"/>
</dbReference>
<gene>
    <name evidence="3" type="ORF">AXK61_05725</name>
</gene>
<dbReference type="Gene3D" id="3.30.420.10">
    <property type="entry name" value="Ribonuclease H-like superfamily/Ribonuclease H"/>
    <property type="match status" value="1"/>
</dbReference>
<evidence type="ECO:0000313" key="4">
    <source>
        <dbReference type="Proteomes" id="UP000070409"/>
    </source>
</evidence>
<dbReference type="PANTHER" id="PTHR47649:SF1">
    <property type="entry name" value="RIBONUCLEASE D"/>
    <property type="match status" value="1"/>
</dbReference>
<keyword evidence="4" id="KW-1185">Reference proteome</keyword>
<dbReference type="SUPFAM" id="SSF53098">
    <property type="entry name" value="Ribonuclease H-like"/>
    <property type="match status" value="1"/>
</dbReference>
<dbReference type="SUPFAM" id="SSF47819">
    <property type="entry name" value="HRDC-like"/>
    <property type="match status" value="1"/>
</dbReference>